<dbReference type="Proteomes" id="UP000192328">
    <property type="component" value="Unassembled WGS sequence"/>
</dbReference>
<evidence type="ECO:0000313" key="1">
    <source>
        <dbReference type="EMBL" id="SMC76757.1"/>
    </source>
</evidence>
<keyword evidence="2" id="KW-1185">Reference proteome</keyword>
<accession>A0AC61PNP0</accession>
<name>A0AC61PNP0_9FIRM</name>
<dbReference type="EMBL" id="FWXZ01000005">
    <property type="protein sequence ID" value="SMC76757.1"/>
    <property type="molecule type" value="Genomic_DNA"/>
</dbReference>
<organism evidence="1 2">
    <name type="scientific">Aristaeella lactis</name>
    <dbReference type="NCBI Taxonomy" id="3046383"/>
    <lineage>
        <taxon>Bacteria</taxon>
        <taxon>Bacillati</taxon>
        <taxon>Bacillota</taxon>
        <taxon>Clostridia</taxon>
        <taxon>Eubacteriales</taxon>
        <taxon>Aristaeellaceae</taxon>
        <taxon>Aristaeella</taxon>
    </lineage>
</organism>
<gene>
    <name evidence="1" type="ORF">SAMN06297397_2400</name>
</gene>
<keyword evidence="1" id="KW-0378">Hydrolase</keyword>
<proteinExistence type="predicted"/>
<evidence type="ECO:0000313" key="2">
    <source>
        <dbReference type="Proteomes" id="UP000192328"/>
    </source>
</evidence>
<reference evidence="1" key="1">
    <citation type="submission" date="2017-04" db="EMBL/GenBank/DDBJ databases">
        <authorList>
            <person name="Varghese N."/>
            <person name="Submissions S."/>
        </authorList>
    </citation>
    <scope>NUCLEOTIDE SEQUENCE</scope>
    <source>
        <strain evidence="1">WTE2008</strain>
    </source>
</reference>
<protein>
    <submittedName>
        <fullName evidence="1">Peptidyl-tRNA hydrolase, PTH1 family</fullName>
    </submittedName>
</protein>
<comment type="caution">
    <text evidence="1">The sequence shown here is derived from an EMBL/GenBank/DDBJ whole genome shotgun (WGS) entry which is preliminary data.</text>
</comment>
<sequence length="192" mass="21366">MVKNTLLIVGLGNPGEKYAHTRHNAGFEVMSRLEEYYGVKLRKRLLLQGMTAEVTDGETKVVLCEPLTFMNRSGDCVKKLLNRFKVPQENMIVIYDDIDLPPGKVRVRKNGGPGTHNGMRSIAGQLGKTDFPRIRVGTGDRPAGEDLAAWVLGHWKPEDKEIMEAAFNKAAECARLWVKEGIDKAMQMGNKG</sequence>